<keyword evidence="5" id="KW-1185">Reference proteome</keyword>
<protein>
    <submittedName>
        <fullName evidence="4">WD40 repeat domain-containing protein</fullName>
    </submittedName>
</protein>
<evidence type="ECO:0000256" key="2">
    <source>
        <dbReference type="ARBA" id="ARBA00022737"/>
    </source>
</evidence>
<proteinExistence type="predicted"/>
<evidence type="ECO:0000256" key="1">
    <source>
        <dbReference type="ARBA" id="ARBA00022574"/>
    </source>
</evidence>
<evidence type="ECO:0000256" key="3">
    <source>
        <dbReference type="PROSITE-ProRule" id="PRU00221"/>
    </source>
</evidence>
<dbReference type="EMBL" id="WHPN01000359">
    <property type="protein sequence ID" value="KAF4406559.1"/>
    <property type="molecule type" value="Genomic_DNA"/>
</dbReference>
<dbReference type="PROSITE" id="PS50082">
    <property type="entry name" value="WD_REPEATS_2"/>
    <property type="match status" value="1"/>
</dbReference>
<keyword evidence="1 3" id="KW-0853">WD repeat</keyword>
<dbReference type="SMART" id="SM00320">
    <property type="entry name" value="WD40"/>
    <property type="match status" value="8"/>
</dbReference>
<evidence type="ECO:0000313" key="5">
    <source>
        <dbReference type="Proteomes" id="UP000621266"/>
    </source>
</evidence>
<keyword evidence="2" id="KW-0677">Repeat</keyword>
<feature type="repeat" description="WD" evidence="3">
    <location>
        <begin position="736"/>
        <end position="777"/>
    </location>
</feature>
<gene>
    <name evidence="4" type="ORF">GCU69_24235</name>
</gene>
<organism evidence="4 5">
    <name type="scientific">Streptomyces lycii</name>
    <dbReference type="NCBI Taxonomy" id="2654337"/>
    <lineage>
        <taxon>Bacteria</taxon>
        <taxon>Bacillati</taxon>
        <taxon>Actinomycetota</taxon>
        <taxon>Actinomycetes</taxon>
        <taxon>Kitasatosporales</taxon>
        <taxon>Streptomycetaceae</taxon>
        <taxon>Streptomyces</taxon>
    </lineage>
</organism>
<dbReference type="InterPro" id="IPR011047">
    <property type="entry name" value="Quinoprotein_ADH-like_sf"/>
</dbReference>
<dbReference type="Gene3D" id="2.130.10.10">
    <property type="entry name" value="YVTN repeat-like/Quinoprotein amine dehydrogenase"/>
    <property type="match status" value="3"/>
</dbReference>
<dbReference type="InterPro" id="IPR015943">
    <property type="entry name" value="WD40/YVTN_repeat-like_dom_sf"/>
</dbReference>
<dbReference type="InterPro" id="IPR050349">
    <property type="entry name" value="WD_LIS1/nudF_dynein_reg"/>
</dbReference>
<dbReference type="InterPro" id="IPR001680">
    <property type="entry name" value="WD40_rpt"/>
</dbReference>
<reference evidence="4 5" key="1">
    <citation type="submission" date="2019-10" db="EMBL/GenBank/DDBJ databases">
        <title>Streptomyces tenebrisbrunneis sp.nov., an endogenous actinomycete isolated from of Lycium ruthenicum.</title>
        <authorList>
            <person name="Ma L."/>
        </authorList>
    </citation>
    <scope>NUCLEOTIDE SEQUENCE [LARGE SCALE GENOMIC DNA]</scope>
    <source>
        <strain evidence="4 5">TRM 66187</strain>
    </source>
</reference>
<dbReference type="Proteomes" id="UP000621266">
    <property type="component" value="Unassembled WGS sequence"/>
</dbReference>
<dbReference type="RefSeq" id="WP_156207146.1">
    <property type="nucleotide sequence ID" value="NZ_WHPN01000359.1"/>
</dbReference>
<comment type="caution">
    <text evidence="4">The sequence shown here is derived from an EMBL/GenBank/DDBJ whole genome shotgun (WGS) entry which is preliminary data.</text>
</comment>
<dbReference type="SUPFAM" id="SSF50998">
    <property type="entry name" value="Quinoprotein alcohol dehydrogenase-like"/>
    <property type="match status" value="2"/>
</dbReference>
<sequence length="807" mass="85279">MAAATETPNPYIAHHLAGHVAEAGAWQELADAPHVLDHLDPRAVAAEALRLGYGRTGLPDPVTATLVARDLLASVAPEDRETVRALTTARFVGAAPAAGTRRGDATWSVRWTRLRRDLLPAILTDRASPVEALRAFSLPDGRQLLAVGTHDGRVRLWDSESVLDAAMPPVEELAYDRPVHTLETVAGPGGEILLAAGTGRTVHLWDPVARSTVGASVLDPGAAPGERTFRAPAWKAVSQPGGRSLIAVCDTHNVRLWDPFTGEPVGPELIGPESLTVAQAITDGAESLDGVLAPVTLPDGRALLVAGGTSRVLDSIDGSTDFMYGRLWAWDIATGELVWKLLTGYSGTLTALTTVQLRDGRQALATAGGGGVVRLFDPEGPTQVGEWLHGNGADVVGASTVRLRHNRTALVTVGGDRTVRAWDPTTGTPVGAPMSAHNSGVRALTSLHIADGRAFVAGGGEDGTVQLWDPESAGHIEDPLAGPVDQLVSMPVRPGAIRQSRPLLASVDSDNTLQLWEASSGLPMAQPLEDSAGRPVAVPMPDGPTLLALGDGKRPIRLWDPESHRVVRTMRSRNPFRRMHLIAYPTVVATVPWRDGRRRTAAVVRDGSSLWLWDPASGRSLGTSGFGMGAHPLDAGALSLPDGRTVLFGSSEEGIRLWDPTTGARILDWRRKLDHRTTVTPVTWPGAHPLLAVTGDEITCLVDPSPEDTTLKSRVRARLAVGSQPAAEPSDLSLSSGRHRLAVTGCLTREGRPVVATGGRDGVLRLWEPRTGGLVHALPVGAPINALLTMDGLLVIGTRDGLIALES</sequence>
<evidence type="ECO:0000313" key="4">
    <source>
        <dbReference type="EMBL" id="KAF4406559.1"/>
    </source>
</evidence>
<dbReference type="PANTHER" id="PTHR44129">
    <property type="entry name" value="WD REPEAT-CONTAINING PROTEIN POP1"/>
    <property type="match status" value="1"/>
</dbReference>
<accession>A0ABQ7FDU8</accession>
<dbReference type="Pfam" id="PF00400">
    <property type="entry name" value="WD40"/>
    <property type="match status" value="2"/>
</dbReference>
<name>A0ABQ7FDU8_9ACTN</name>